<dbReference type="AlphaFoldDB" id="A0A1A9ZSY3"/>
<protein>
    <recommendedName>
        <fullName evidence="5">Protein osiris 4</fullName>
    </recommendedName>
</protein>
<dbReference type="PANTHER" id="PTHR21879">
    <property type="entry name" value="FI03362P-RELATED-RELATED"/>
    <property type="match status" value="1"/>
</dbReference>
<reference evidence="4" key="1">
    <citation type="submission" date="2014-03" db="EMBL/GenBank/DDBJ databases">
        <authorList>
            <person name="Aksoy S."/>
            <person name="Warren W."/>
            <person name="Wilson R.K."/>
        </authorList>
    </citation>
    <scope>NUCLEOTIDE SEQUENCE [LARGE SCALE GENOMIC DNA]</scope>
    <source>
        <strain evidence="4">IAEA</strain>
    </source>
</reference>
<name>A0A1A9ZSY3_GLOPL</name>
<evidence type="ECO:0000256" key="1">
    <source>
        <dbReference type="SAM" id="MobiDB-lite"/>
    </source>
</evidence>
<dbReference type="Pfam" id="PF07898">
    <property type="entry name" value="DUF1676"/>
    <property type="match status" value="1"/>
</dbReference>
<evidence type="ECO:0000313" key="4">
    <source>
        <dbReference type="Proteomes" id="UP000092445"/>
    </source>
</evidence>
<dbReference type="EnsemblMetazoa" id="GPAI023962-RA">
    <property type="protein sequence ID" value="GPAI023962-PA"/>
    <property type="gene ID" value="GPAI023962"/>
</dbReference>
<feature type="chain" id="PRO_5036949386" description="Protein osiris 4" evidence="2">
    <location>
        <begin position="30"/>
        <end position="407"/>
    </location>
</feature>
<proteinExistence type="predicted"/>
<dbReference type="InterPro" id="IPR012464">
    <property type="entry name" value="DUF1676"/>
</dbReference>
<dbReference type="PANTHER" id="PTHR21879:SF21">
    <property type="entry name" value="OSIRIS 4, ISOFORM B"/>
    <property type="match status" value="1"/>
</dbReference>
<keyword evidence="4" id="KW-1185">Reference proteome</keyword>
<evidence type="ECO:0000256" key="2">
    <source>
        <dbReference type="SAM" id="SignalP"/>
    </source>
</evidence>
<dbReference type="STRING" id="7398.A0A1A9ZSY3"/>
<dbReference type="VEuPathDB" id="VectorBase:GPAI023962"/>
<feature type="region of interest" description="Disordered" evidence="1">
    <location>
        <begin position="195"/>
        <end position="218"/>
    </location>
</feature>
<keyword evidence="2" id="KW-0732">Signal</keyword>
<dbReference type="GO" id="GO:0016020">
    <property type="term" value="C:membrane"/>
    <property type="evidence" value="ECO:0007669"/>
    <property type="project" value="TreeGrafter"/>
</dbReference>
<accession>A0A1A9ZSY3</accession>
<evidence type="ECO:0000313" key="3">
    <source>
        <dbReference type="EnsemblMetazoa" id="GPAI023962-PA"/>
    </source>
</evidence>
<evidence type="ECO:0008006" key="5">
    <source>
        <dbReference type="Google" id="ProtNLM"/>
    </source>
</evidence>
<feature type="region of interest" description="Disordered" evidence="1">
    <location>
        <begin position="45"/>
        <end position="65"/>
    </location>
</feature>
<reference evidence="3" key="2">
    <citation type="submission" date="2020-05" db="UniProtKB">
        <authorList>
            <consortium name="EnsemblMetazoa"/>
        </authorList>
    </citation>
    <scope>IDENTIFICATION</scope>
    <source>
        <strain evidence="3">IAEA</strain>
    </source>
</reference>
<feature type="signal peptide" evidence="2">
    <location>
        <begin position="1"/>
        <end position="29"/>
    </location>
</feature>
<dbReference type="Proteomes" id="UP000092445">
    <property type="component" value="Unassembled WGS sequence"/>
</dbReference>
<organism evidence="3 4">
    <name type="scientific">Glossina pallidipes</name>
    <name type="common">Tsetse fly</name>
    <dbReference type="NCBI Taxonomy" id="7398"/>
    <lineage>
        <taxon>Eukaryota</taxon>
        <taxon>Metazoa</taxon>
        <taxon>Ecdysozoa</taxon>
        <taxon>Arthropoda</taxon>
        <taxon>Hexapoda</taxon>
        <taxon>Insecta</taxon>
        <taxon>Pterygota</taxon>
        <taxon>Neoptera</taxon>
        <taxon>Endopterygota</taxon>
        <taxon>Diptera</taxon>
        <taxon>Brachycera</taxon>
        <taxon>Muscomorpha</taxon>
        <taxon>Hippoboscoidea</taxon>
        <taxon>Glossinidae</taxon>
        <taxon>Glossina</taxon>
    </lineage>
</organism>
<feature type="compositionally biased region" description="Gly residues" evidence="1">
    <location>
        <begin position="195"/>
        <end position="213"/>
    </location>
</feature>
<sequence>MLNRMKTILMYLLTLLLLLAGLQLQMISAEISSHSKAYGVNSLQKHNQLHQRHQHDSGLSSDSSATLTKSSIPSASIVNTDFVNKMSWTCINNASCLYTLASSLLSSYRRGEAVRLGLFDVVKLPPPNYKTKAKWSTNPATGRSLSTFVDFISGNAIRIPVGPVMLSVQRAEDDADYIEIALLKKATSSQARLGGDIGGGGGGGGGGGHGGGFLKKSKSKDEDKKEMQMYIPMYLAATTFGWTMLAIKAVSVLTLKALTLSKIAFVVAALVLIKKLMDNTSDKMVYHYPEHAPFMMPYSMDYSMHSMPGAPVEMATADMYSAGMPMHAAVSSLGNPGVQGHPGLEHFSAESSLHPISTDVHNNTQVLAALNAVGLGQPAVKRTDSLLGRTTAARRPIIYNYLNPYKT</sequence>